<gene>
    <name evidence="1" type="ORF">AYP45_11175</name>
</gene>
<dbReference type="STRING" id="1004156.AYP45_11175"/>
<name>A0A1V4ASJ0_9BACT</name>
<comment type="caution">
    <text evidence="1">The sequence shown here is derived from an EMBL/GenBank/DDBJ whole genome shotgun (WGS) entry which is preliminary data.</text>
</comment>
<sequence length="474" mass="53801">MNSKKQKHIIVIEAYEGFIEYLTDKMEERESLHGLGLPLDEIADALDCRITVLGWDRWYHYERKVTWVPTPATRPILLPDFSNPSTVFHSTRVKRIPIPTRDPEYCLPFDEKGLNPRSYGLINDSGLLFFASYCLNKELQYFYRNDPFLAVILPMWGGLGYVSQMARATSTVNSLDVPFVVVVTDTSCNRQAANQEGMWNRHAIIRRQMEDVSLALADLSLVFGPRGKEIADAGRLPGASAPVCVPRRIGDALLDKIARVSEQPNDIHRPLQFFLYEPQQASSGVLTALDAVNLLANQGVRIDRPVISAGPSMTFAPMKPREFPEYWSSRGAMRELVREQQWKWGKDYPRLEQVFPVRLYPSFFDHLPNIWAELARGSLVLLSPAAAEGLAPGEILPREVLIQGDPSPEKVADCMKNIVGTDIKILDQIRRKLCLQVTEAHREKRRSLLIGEVKEAWKKCFFPVPNHKIYHGSH</sequence>
<proteinExistence type="predicted"/>
<accession>A0A1V4ASJ0</accession>
<reference evidence="1 2" key="1">
    <citation type="journal article" date="2017" name="Water Res.">
        <title>Discovery and metagenomic analysis of an anammox bacterial enrichment related to Candidatus "Brocadia caroliniensis" in a full-scale glycerol-fed nitritation-denitritation separate centrate treatment process.</title>
        <authorList>
            <person name="Park H."/>
            <person name="Brotto A.C."/>
            <person name="van Loosdrecht M.C."/>
            <person name="Chandran K."/>
        </authorList>
    </citation>
    <scope>NUCLEOTIDE SEQUENCE [LARGE SCALE GENOMIC DNA]</scope>
    <source>
        <strain evidence="1">26THWARD</strain>
    </source>
</reference>
<dbReference type="Proteomes" id="UP000189681">
    <property type="component" value="Unassembled WGS sequence"/>
</dbReference>
<dbReference type="EMBL" id="AYTS01000103">
    <property type="protein sequence ID" value="OOP56057.1"/>
    <property type="molecule type" value="Genomic_DNA"/>
</dbReference>
<protein>
    <submittedName>
        <fullName evidence="1">Uncharacterized protein</fullName>
    </submittedName>
</protein>
<dbReference type="AlphaFoldDB" id="A0A1V4ASJ0"/>
<evidence type="ECO:0000313" key="2">
    <source>
        <dbReference type="Proteomes" id="UP000189681"/>
    </source>
</evidence>
<evidence type="ECO:0000313" key="1">
    <source>
        <dbReference type="EMBL" id="OOP56057.1"/>
    </source>
</evidence>
<organism evidence="1 2">
    <name type="scientific">Candidatus Brocadia carolinensis</name>
    <dbReference type="NCBI Taxonomy" id="1004156"/>
    <lineage>
        <taxon>Bacteria</taxon>
        <taxon>Pseudomonadati</taxon>
        <taxon>Planctomycetota</taxon>
        <taxon>Candidatus Brocadiia</taxon>
        <taxon>Candidatus Brocadiales</taxon>
        <taxon>Candidatus Brocadiaceae</taxon>
        <taxon>Candidatus Brocadia</taxon>
    </lineage>
</organism>